<sequence length="788" mass="87789">MKKSFLLLSLFCLAIAFRLEGQNYLWQSILSKSSYSQIEDTPEGIFVVGDGSLFFVDKKNYPNKNKELTEVSSLLIDRKMGLSDSQIASIRYSRTTSSLIIYYLSGNIDILNLQGEVRNVPAIYENLRLTDKTISHILPNEEKTYLVGGFGISKMDLARGVIDATYFIGKKVLNIAFRDTSIYALLPDNKLYIGSEKNNLQDPSNWRLITLPTLGADFISLALNGEELLLLDSKGRLYTLALSSLESANLQPLFIKEKVTSIVSTSNALLIIAEKELSLRDREQNNRVLVSEEAPILNLSNNVEVETFWYSTSHFIAALSTTGGAATTVQKLHLDKNAPWDNNYFYSLFENNRFYTVGGGRGSDRHWLPGTIKIFEDSRWTNITPQDVSPQSNSFFNDMVCIAIDPTDKNHYMVSSWGEGLFEFRNNAYVAHYSMHNSPLLSAAPDKDFADHLVRVSSLAFDKKGGLWMAQGSVRENILYRTKEGEWYKYYHPTLINVNSFGETHLMSNGDVWITIARRGDAQKGILVLNNGGTLDNTGDDKMLYIPQFMDRTGKSIATQTIFTLQQDRNGMLWLGTDKGPLVVSNPLGILRNPNASPIASRPVGGKEPNLFYVLDNIPIVTIAVDNINNKWMGTDGGGLYLLSADGTEILEHFTTSNSPLLSDKIRTLNLDPNSGLLYITTPVGLMTYQTGNRASTKESMSAIHVYPNPVRPEDTDKVSITGLTVGMEIKVTDSYGNLLHSSMATGTEVSFPARRASGERFSSGIYVVMIYDPKTKNSELVRFAVIE</sequence>
<dbReference type="STRING" id="266762.HQ36_01005"/>
<proteinExistence type="predicted"/>
<dbReference type="Gene3D" id="2.130.10.10">
    <property type="entry name" value="YVTN repeat-like/Quinoprotein amine dehydrogenase"/>
    <property type="match status" value="2"/>
</dbReference>
<feature type="domain" description="PorZ N-terminal beta-propeller" evidence="2">
    <location>
        <begin position="45"/>
        <end position="207"/>
    </location>
</feature>
<keyword evidence="4" id="KW-1185">Reference proteome</keyword>
<reference evidence="3 4" key="1">
    <citation type="submission" date="2014-08" db="EMBL/GenBank/DDBJ databases">
        <title>Porphyromonas gingivicanis strain:COT-022_OH1391 Genome sequencing.</title>
        <authorList>
            <person name="Wallis C."/>
            <person name="Deusch O."/>
            <person name="O'Flynn C."/>
            <person name="Davis I."/>
            <person name="Jospin G."/>
            <person name="Darling A.E."/>
            <person name="Coil D.A."/>
            <person name="Alexiev A."/>
            <person name="Horsfall A."/>
            <person name="Kirkwood N."/>
            <person name="Harris S."/>
            <person name="Eisen J.A."/>
        </authorList>
    </citation>
    <scope>NUCLEOTIDE SEQUENCE [LARGE SCALE GENOMIC DNA]</scope>
    <source>
        <strain evidence="4">COT-022 OH1391</strain>
    </source>
</reference>
<dbReference type="InterPro" id="IPR011110">
    <property type="entry name" value="Reg_prop"/>
</dbReference>
<dbReference type="SUPFAM" id="SSF63829">
    <property type="entry name" value="Calcium-dependent phosphotriesterase"/>
    <property type="match status" value="1"/>
</dbReference>
<evidence type="ECO:0000313" key="3">
    <source>
        <dbReference type="EMBL" id="KGN99076.1"/>
    </source>
</evidence>
<evidence type="ECO:0000256" key="1">
    <source>
        <dbReference type="SAM" id="SignalP"/>
    </source>
</evidence>
<dbReference type="Pfam" id="PF07494">
    <property type="entry name" value="Reg_prop"/>
    <property type="match status" value="1"/>
</dbReference>
<dbReference type="OrthoDB" id="9807410at2"/>
<dbReference type="Pfam" id="PF21544">
    <property type="entry name" value="PorZ_N_b_propeller"/>
    <property type="match status" value="1"/>
</dbReference>
<dbReference type="Proteomes" id="UP000030134">
    <property type="component" value="Unassembled WGS sequence"/>
</dbReference>
<feature type="signal peptide" evidence="1">
    <location>
        <begin position="1"/>
        <end position="21"/>
    </location>
</feature>
<gene>
    <name evidence="3" type="ORF">HQ36_01005</name>
</gene>
<keyword evidence="1" id="KW-0732">Signal</keyword>
<evidence type="ECO:0000259" key="2">
    <source>
        <dbReference type="Pfam" id="PF21544"/>
    </source>
</evidence>
<dbReference type="InterPro" id="IPR015943">
    <property type="entry name" value="WD40/YVTN_repeat-like_dom_sf"/>
</dbReference>
<dbReference type="AlphaFoldDB" id="A0A0A2G749"/>
<protein>
    <recommendedName>
        <fullName evidence="2">PorZ N-terminal beta-propeller domain-containing protein</fullName>
    </recommendedName>
</protein>
<dbReference type="EMBL" id="JQZW01000002">
    <property type="protein sequence ID" value="KGN99076.1"/>
    <property type="molecule type" value="Genomic_DNA"/>
</dbReference>
<dbReference type="InterPro" id="IPR048954">
    <property type="entry name" value="PorZ_N"/>
</dbReference>
<comment type="caution">
    <text evidence="3">The sequence shown here is derived from an EMBL/GenBank/DDBJ whole genome shotgun (WGS) entry which is preliminary data.</text>
</comment>
<feature type="chain" id="PRO_5001987723" description="PorZ N-terminal beta-propeller domain-containing protein" evidence="1">
    <location>
        <begin position="22"/>
        <end position="788"/>
    </location>
</feature>
<dbReference type="eggNOG" id="COG3292">
    <property type="taxonomic scope" value="Bacteria"/>
</dbReference>
<evidence type="ECO:0000313" key="4">
    <source>
        <dbReference type="Proteomes" id="UP000030134"/>
    </source>
</evidence>
<name>A0A0A2G749_9PORP</name>
<organism evidence="3 4">
    <name type="scientific">Porphyromonas gingivicanis</name>
    <dbReference type="NCBI Taxonomy" id="266762"/>
    <lineage>
        <taxon>Bacteria</taxon>
        <taxon>Pseudomonadati</taxon>
        <taxon>Bacteroidota</taxon>
        <taxon>Bacteroidia</taxon>
        <taxon>Bacteroidales</taxon>
        <taxon>Porphyromonadaceae</taxon>
        <taxon>Porphyromonas</taxon>
    </lineage>
</organism>
<accession>A0A0A2G749</accession>
<dbReference type="RefSeq" id="WP_036882722.1">
    <property type="nucleotide sequence ID" value="NZ_JQZW01000002.1"/>
</dbReference>